<feature type="transmembrane region" description="Helical" evidence="7">
    <location>
        <begin position="137"/>
        <end position="156"/>
    </location>
</feature>
<evidence type="ECO:0000256" key="1">
    <source>
        <dbReference type="ARBA" id="ARBA00004141"/>
    </source>
</evidence>
<evidence type="ECO:0000256" key="5">
    <source>
        <dbReference type="SAM" id="Coils"/>
    </source>
</evidence>
<dbReference type="EMBL" id="LDAU01000084">
    <property type="protein sequence ID" value="KRX07294.1"/>
    <property type="molecule type" value="Genomic_DNA"/>
</dbReference>
<reference evidence="8 9" key="1">
    <citation type="journal article" date="2015" name="Sci. Rep.">
        <title>Genome of the facultative scuticociliatosis pathogen Pseudocohnilembus persalinus provides insight into its virulence through horizontal gene transfer.</title>
        <authorList>
            <person name="Xiong J."/>
            <person name="Wang G."/>
            <person name="Cheng J."/>
            <person name="Tian M."/>
            <person name="Pan X."/>
            <person name="Warren A."/>
            <person name="Jiang C."/>
            <person name="Yuan D."/>
            <person name="Miao W."/>
        </authorList>
    </citation>
    <scope>NUCLEOTIDE SEQUENCE [LARGE SCALE GENOMIC DNA]</scope>
    <source>
        <strain evidence="8">36N120E</strain>
    </source>
</reference>
<dbReference type="GO" id="GO:0031464">
    <property type="term" value="C:Cul4A-RING E3 ubiquitin ligase complex"/>
    <property type="evidence" value="ECO:0007669"/>
    <property type="project" value="TreeGrafter"/>
</dbReference>
<keyword evidence="2 7" id="KW-0812">Transmembrane</keyword>
<feature type="transmembrane region" description="Helical" evidence="7">
    <location>
        <begin position="334"/>
        <end position="353"/>
    </location>
</feature>
<evidence type="ECO:0008006" key="10">
    <source>
        <dbReference type="Google" id="ProtNLM"/>
    </source>
</evidence>
<feature type="transmembrane region" description="Helical" evidence="7">
    <location>
        <begin position="28"/>
        <end position="47"/>
    </location>
</feature>
<keyword evidence="9" id="KW-1185">Reference proteome</keyword>
<feature type="transmembrane region" description="Helical" evidence="7">
    <location>
        <begin position="517"/>
        <end position="540"/>
    </location>
</feature>
<feature type="transmembrane region" description="Helical" evidence="7">
    <location>
        <begin position="464"/>
        <end position="482"/>
    </location>
</feature>
<dbReference type="OrthoDB" id="434519at2759"/>
<feature type="region of interest" description="Disordered" evidence="6">
    <location>
        <begin position="180"/>
        <end position="229"/>
    </location>
</feature>
<proteinExistence type="predicted"/>
<feature type="compositionally biased region" description="Basic and acidic residues" evidence="6">
    <location>
        <begin position="203"/>
        <end position="215"/>
    </location>
</feature>
<dbReference type="PANTHER" id="PTHR14255">
    <property type="entry name" value="CEREBLON"/>
    <property type="match status" value="1"/>
</dbReference>
<dbReference type="Proteomes" id="UP000054937">
    <property type="component" value="Unassembled WGS sequence"/>
</dbReference>
<feature type="transmembrane region" description="Helical" evidence="7">
    <location>
        <begin position="373"/>
        <end position="391"/>
    </location>
</feature>
<evidence type="ECO:0000256" key="3">
    <source>
        <dbReference type="ARBA" id="ARBA00022989"/>
    </source>
</evidence>
<feature type="transmembrane region" description="Helical" evidence="7">
    <location>
        <begin position="427"/>
        <end position="452"/>
    </location>
</feature>
<feature type="coiled-coil region" evidence="5">
    <location>
        <begin position="297"/>
        <end position="324"/>
    </location>
</feature>
<dbReference type="Pfam" id="PF01925">
    <property type="entry name" value="TauE"/>
    <property type="match status" value="1"/>
</dbReference>
<dbReference type="GO" id="GO:0016020">
    <property type="term" value="C:membrane"/>
    <property type="evidence" value="ECO:0007669"/>
    <property type="project" value="UniProtKB-SubCell"/>
</dbReference>
<dbReference type="InterPro" id="IPR002781">
    <property type="entry name" value="TM_pro_TauE-like"/>
</dbReference>
<evidence type="ECO:0000256" key="7">
    <source>
        <dbReference type="SAM" id="Phobius"/>
    </source>
</evidence>
<accession>A0A0V0QYJ9</accession>
<dbReference type="GO" id="GO:0016567">
    <property type="term" value="P:protein ubiquitination"/>
    <property type="evidence" value="ECO:0007669"/>
    <property type="project" value="TreeGrafter"/>
</dbReference>
<comment type="caution">
    <text evidence="8">The sequence shown here is derived from an EMBL/GenBank/DDBJ whole genome shotgun (WGS) entry which is preliminary data.</text>
</comment>
<evidence type="ECO:0000256" key="2">
    <source>
        <dbReference type="ARBA" id="ARBA00022692"/>
    </source>
</evidence>
<keyword evidence="3 7" id="KW-1133">Transmembrane helix</keyword>
<feature type="transmembrane region" description="Helical" evidence="7">
    <location>
        <begin position="108"/>
        <end position="131"/>
    </location>
</feature>
<name>A0A0V0QYJ9_PSEPJ</name>
<evidence type="ECO:0000256" key="6">
    <source>
        <dbReference type="SAM" id="MobiDB-lite"/>
    </source>
</evidence>
<protein>
    <recommendedName>
        <fullName evidence="10">Sulfite exporter TauE/SafE</fullName>
    </recommendedName>
</protein>
<dbReference type="OMA" id="VINRCWP"/>
<feature type="transmembrane region" description="Helical" evidence="7">
    <location>
        <begin position="489"/>
        <end position="511"/>
    </location>
</feature>
<keyword evidence="4 7" id="KW-0472">Membrane</keyword>
<comment type="subcellular location">
    <subcellularLocation>
        <location evidence="1">Membrane</location>
        <topology evidence="1">Multi-pass membrane protein</topology>
    </subcellularLocation>
</comment>
<evidence type="ECO:0000256" key="4">
    <source>
        <dbReference type="ARBA" id="ARBA00023136"/>
    </source>
</evidence>
<sequence length="558" mass="62902">MASCVTDDDCGRQNYCDQDDQICVHEDLFHYTGLEIFCFILAGVLLGFHNLGGLGAGTIKIFILMLILNYSMKQATAFTYPVLFASKIADNIIAVTRKHPIFKGRPLIDYNVVLIFLPGTLLGSFIGAGIFSLIPYFALQIIQILFVGAACVLTSIKVKHIFEHHKQTKLQEQLKQQQEQQLKIEQEKPKNSSQKYEEDDEGSPVKEIKDTDQQKSDQNNQNQKNEENQKQYQAGVVVAQQEGESVCSKNTKLQSQQDLIKQKKFNVKSDNNLGVDGKPVEWYDIRSEIPLRPLKQIQEIENEINNKNNNNKLSQQEYEQLYQKQMDYEKTVPLKKVAAVFGMTIIMFIYYYIQGGKKADSPVGIDMCSGWYWAMYVVQFFIYAAFFYFIVKVIKEEEFIKVASKHAFQKFESHIGKIGLNKFTFSGFFCGLITGMIGFGGAITLVPTMAILGLHPRAATGTTSFLTTFYSSITVITALLGGQISIGDFGIMFGLTFLGSFIFTNLFNIIIEKLKLEGFTIVITAVLQFAMFIGSIAILIRDVSIEPFDTLTETDAFC</sequence>
<keyword evidence="5" id="KW-0175">Coiled coil</keyword>
<feature type="transmembrane region" description="Helical" evidence="7">
    <location>
        <begin position="54"/>
        <end position="72"/>
    </location>
</feature>
<evidence type="ECO:0000313" key="9">
    <source>
        <dbReference type="Proteomes" id="UP000054937"/>
    </source>
</evidence>
<dbReference type="PANTHER" id="PTHR14255:SF3">
    <property type="entry name" value="SULFITE EXPORTER TAUE_SAFE FAMILY PROTEIN 5-RELATED"/>
    <property type="match status" value="1"/>
</dbReference>
<dbReference type="AlphaFoldDB" id="A0A0V0QYJ9"/>
<dbReference type="InParanoid" id="A0A0V0QYJ9"/>
<evidence type="ECO:0000313" key="8">
    <source>
        <dbReference type="EMBL" id="KRX07294.1"/>
    </source>
</evidence>
<organism evidence="8 9">
    <name type="scientific">Pseudocohnilembus persalinus</name>
    <name type="common">Ciliate</name>
    <dbReference type="NCBI Taxonomy" id="266149"/>
    <lineage>
        <taxon>Eukaryota</taxon>
        <taxon>Sar</taxon>
        <taxon>Alveolata</taxon>
        <taxon>Ciliophora</taxon>
        <taxon>Intramacronucleata</taxon>
        <taxon>Oligohymenophorea</taxon>
        <taxon>Scuticociliatia</taxon>
        <taxon>Philasterida</taxon>
        <taxon>Pseudocohnilembidae</taxon>
        <taxon>Pseudocohnilembus</taxon>
    </lineage>
</organism>
<gene>
    <name evidence="8" type="ORF">PPERSA_06909</name>
</gene>